<dbReference type="WBParaSite" id="Hba_08407">
    <property type="protein sequence ID" value="Hba_08407"/>
    <property type="gene ID" value="Hba_08407"/>
</dbReference>
<dbReference type="Proteomes" id="UP000095283">
    <property type="component" value="Unplaced"/>
</dbReference>
<keyword evidence="1" id="KW-1185">Reference proteome</keyword>
<name>A0A1I7WTB8_HETBA</name>
<proteinExistence type="predicted"/>
<sequence length="77" mass="8756">MTILRIKDSEAGQVLRNRRITILDEVQKPLTLLSLASQFFALIREIRDPSLNGFHSKNISSWIPGCIGEVKEYDISI</sequence>
<protein>
    <submittedName>
        <fullName evidence="2">AAA_14 domain-containing protein</fullName>
    </submittedName>
</protein>
<reference evidence="2" key="1">
    <citation type="submission" date="2016-11" db="UniProtKB">
        <authorList>
            <consortium name="WormBaseParasite"/>
        </authorList>
    </citation>
    <scope>IDENTIFICATION</scope>
</reference>
<evidence type="ECO:0000313" key="1">
    <source>
        <dbReference type="Proteomes" id="UP000095283"/>
    </source>
</evidence>
<accession>A0A1I7WTB8</accession>
<evidence type="ECO:0000313" key="2">
    <source>
        <dbReference type="WBParaSite" id="Hba_08407"/>
    </source>
</evidence>
<organism evidence="1 2">
    <name type="scientific">Heterorhabditis bacteriophora</name>
    <name type="common">Entomopathogenic nematode worm</name>
    <dbReference type="NCBI Taxonomy" id="37862"/>
    <lineage>
        <taxon>Eukaryota</taxon>
        <taxon>Metazoa</taxon>
        <taxon>Ecdysozoa</taxon>
        <taxon>Nematoda</taxon>
        <taxon>Chromadorea</taxon>
        <taxon>Rhabditida</taxon>
        <taxon>Rhabditina</taxon>
        <taxon>Rhabditomorpha</taxon>
        <taxon>Strongyloidea</taxon>
        <taxon>Heterorhabditidae</taxon>
        <taxon>Heterorhabditis</taxon>
    </lineage>
</organism>
<dbReference type="AlphaFoldDB" id="A0A1I7WTB8"/>